<proteinExistence type="predicted"/>
<name>A0A553G1M5_9CORY</name>
<evidence type="ECO:0000313" key="2">
    <source>
        <dbReference type="Proteomes" id="UP000320443"/>
    </source>
</evidence>
<accession>A0A553G1M5</accession>
<protein>
    <submittedName>
        <fullName evidence="1">Uncharacterized protein</fullName>
    </submittedName>
</protein>
<comment type="caution">
    <text evidence="1">The sequence shown here is derived from an EMBL/GenBank/DDBJ whole genome shotgun (WGS) entry which is preliminary data.</text>
</comment>
<dbReference type="Proteomes" id="UP000320443">
    <property type="component" value="Unassembled WGS sequence"/>
</dbReference>
<organism evidence="1 2">
    <name type="scientific">Corynebacterium hiratae</name>
    <dbReference type="NCBI Taxonomy" id="3139423"/>
    <lineage>
        <taxon>Bacteria</taxon>
        <taxon>Bacillati</taxon>
        <taxon>Actinomycetota</taxon>
        <taxon>Actinomycetes</taxon>
        <taxon>Mycobacteriales</taxon>
        <taxon>Corynebacteriaceae</taxon>
        <taxon>Corynebacterium</taxon>
    </lineage>
</organism>
<reference evidence="1 2" key="1">
    <citation type="submission" date="2019-07" db="EMBL/GenBank/DDBJ databases">
        <title>Draft genome of C. aurimucosum strain 2274.</title>
        <authorList>
            <person name="Pacheco L.G.C."/>
            <person name="Aguiar E.R.G.R."/>
            <person name="Santos C.S."/>
            <person name="Rocha D.J.P.G."/>
            <person name="Sant'Anna L.O."/>
            <person name="Mattos-Guaraldi A.L."/>
            <person name="Santos L.S."/>
        </authorList>
    </citation>
    <scope>NUCLEOTIDE SEQUENCE [LARGE SCALE GENOMIC DNA]</scope>
    <source>
        <strain evidence="1 2">2274</strain>
    </source>
</reference>
<dbReference type="EMBL" id="VKDK01000003">
    <property type="protein sequence ID" value="TRX63404.1"/>
    <property type="molecule type" value="Genomic_DNA"/>
</dbReference>
<sequence length="173" mass="17815">MLWSVVRVGDTYSRLCFDASDVSEEVDGWRLSLGLSNVAYLDPDFAQVEVKDSVLEDVVARGAQPVATSAPGGSEAVAAISPGWAEAVDAFADEPEVAAALRAMAAAGLPEPGADSVGGEVSGVPVVAQWPAHKVLLLFAEDLRATFEAEGYAVFGADFDSVPDSLTAALSAS</sequence>
<keyword evidence="2" id="KW-1185">Reference proteome</keyword>
<evidence type="ECO:0000313" key="1">
    <source>
        <dbReference type="EMBL" id="TRX63404.1"/>
    </source>
</evidence>
<dbReference type="RefSeq" id="WP_144013084.1">
    <property type="nucleotide sequence ID" value="NZ_VKDK01000003.1"/>
</dbReference>
<dbReference type="AlphaFoldDB" id="A0A553G1M5"/>
<gene>
    <name evidence="1" type="ORF">FNY97_03075</name>
</gene>